<protein>
    <submittedName>
        <fullName evidence="2">Uncharacterized protein</fullName>
    </submittedName>
</protein>
<accession>A0A1E7FCI0</accession>
<keyword evidence="1" id="KW-0732">Signal</keyword>
<organism evidence="2 3">
    <name type="scientific">Fragilariopsis cylindrus CCMP1102</name>
    <dbReference type="NCBI Taxonomy" id="635003"/>
    <lineage>
        <taxon>Eukaryota</taxon>
        <taxon>Sar</taxon>
        <taxon>Stramenopiles</taxon>
        <taxon>Ochrophyta</taxon>
        <taxon>Bacillariophyta</taxon>
        <taxon>Bacillariophyceae</taxon>
        <taxon>Bacillariophycidae</taxon>
        <taxon>Bacillariales</taxon>
        <taxon>Bacillariaceae</taxon>
        <taxon>Fragilariopsis</taxon>
    </lineage>
</organism>
<dbReference type="EMBL" id="KV784359">
    <property type="protein sequence ID" value="OEU15870.1"/>
    <property type="molecule type" value="Genomic_DNA"/>
</dbReference>
<evidence type="ECO:0000313" key="3">
    <source>
        <dbReference type="Proteomes" id="UP000095751"/>
    </source>
</evidence>
<dbReference type="OrthoDB" id="443981at2759"/>
<dbReference type="InterPro" id="IPR019410">
    <property type="entry name" value="Methyltransf_16"/>
</dbReference>
<evidence type="ECO:0000256" key="1">
    <source>
        <dbReference type="SAM" id="SignalP"/>
    </source>
</evidence>
<dbReference type="AlphaFoldDB" id="A0A1E7FCI0"/>
<dbReference type="InParanoid" id="A0A1E7FCI0"/>
<dbReference type="InterPro" id="IPR029063">
    <property type="entry name" value="SAM-dependent_MTases_sf"/>
</dbReference>
<dbReference type="Gene3D" id="3.40.50.150">
    <property type="entry name" value="Vaccinia Virus protein VP39"/>
    <property type="match status" value="1"/>
</dbReference>
<dbReference type="Proteomes" id="UP000095751">
    <property type="component" value="Unassembled WGS sequence"/>
</dbReference>
<evidence type="ECO:0000313" key="2">
    <source>
        <dbReference type="EMBL" id="OEU15870.1"/>
    </source>
</evidence>
<name>A0A1E7FCI0_9STRA</name>
<dbReference type="Pfam" id="PF10294">
    <property type="entry name" value="Methyltransf_16"/>
    <property type="match status" value="1"/>
</dbReference>
<sequence length="244" mass="27387">MPSISSIAIAMSFLYLFACDYVSIVSSLSTAAPVPSNHNVIRSYTFDDETICTELLFPSSSVLDHQHKEEEDEVEYWYPTNRRYFEFSIPSILSTTTTASDNDPSPTPVSIRQTSFGCGKLGYELWDSSIALCLYLGKHNLAKTSSRVLELGSGVGLPSVVCRDVFKVDAILATDFWETDDDVFDEDRLVPTKFHGMNLHYNVVDQQQQGQKEINNNDDGIDDNDNDIDRAVESAVLKLDWYDP</sequence>
<keyword evidence="3" id="KW-1185">Reference proteome</keyword>
<feature type="signal peptide" evidence="1">
    <location>
        <begin position="1"/>
        <end position="27"/>
    </location>
</feature>
<reference evidence="2 3" key="1">
    <citation type="submission" date="2016-09" db="EMBL/GenBank/DDBJ databases">
        <title>Extensive genetic diversity and differential bi-allelic expression allows diatom success in the polar Southern Ocean.</title>
        <authorList>
            <consortium name="DOE Joint Genome Institute"/>
            <person name="Mock T."/>
            <person name="Otillar R.P."/>
            <person name="Strauss J."/>
            <person name="Dupont C."/>
            <person name="Frickenhaus S."/>
            <person name="Maumus F."/>
            <person name="Mcmullan M."/>
            <person name="Sanges R."/>
            <person name="Schmutz J."/>
            <person name="Toseland A."/>
            <person name="Valas R."/>
            <person name="Veluchamy A."/>
            <person name="Ward B.J."/>
            <person name="Allen A."/>
            <person name="Barry K."/>
            <person name="Falciatore A."/>
            <person name="Ferrante M."/>
            <person name="Fortunato A.E."/>
            <person name="Gloeckner G."/>
            <person name="Gruber A."/>
            <person name="Hipkin R."/>
            <person name="Janech M."/>
            <person name="Kroth P."/>
            <person name="Leese F."/>
            <person name="Lindquist E."/>
            <person name="Lyon B.R."/>
            <person name="Martin J."/>
            <person name="Mayer C."/>
            <person name="Parker M."/>
            <person name="Quesneville H."/>
            <person name="Raymond J."/>
            <person name="Uhlig C."/>
            <person name="Valentin K.U."/>
            <person name="Worden A.Z."/>
            <person name="Armbrust E.V."/>
            <person name="Bowler C."/>
            <person name="Green B."/>
            <person name="Moulton V."/>
            <person name="Van Oosterhout C."/>
            <person name="Grigoriev I."/>
        </authorList>
    </citation>
    <scope>NUCLEOTIDE SEQUENCE [LARGE SCALE GENOMIC DNA]</scope>
    <source>
        <strain evidence="2 3">CCMP1102</strain>
    </source>
</reference>
<feature type="chain" id="PRO_5009192962" evidence="1">
    <location>
        <begin position="28"/>
        <end position="244"/>
    </location>
</feature>
<proteinExistence type="predicted"/>
<feature type="non-terminal residue" evidence="2">
    <location>
        <position position="244"/>
    </location>
</feature>
<dbReference type="KEGG" id="fcy:FRACYDRAFT_269524"/>
<gene>
    <name evidence="2" type="ORF">FRACYDRAFT_269524</name>
</gene>